<keyword evidence="2" id="KW-0805">Transcription regulation</keyword>
<dbReference type="PANTHER" id="PTHR30537:SF5">
    <property type="entry name" value="HTH-TYPE TRANSCRIPTIONAL ACTIVATOR TTDR-RELATED"/>
    <property type="match status" value="1"/>
</dbReference>
<dbReference type="InterPro" id="IPR000847">
    <property type="entry name" value="LysR_HTH_N"/>
</dbReference>
<dbReference type="InterPro" id="IPR036390">
    <property type="entry name" value="WH_DNA-bd_sf"/>
</dbReference>
<evidence type="ECO:0000256" key="4">
    <source>
        <dbReference type="ARBA" id="ARBA00023163"/>
    </source>
</evidence>
<comment type="caution">
    <text evidence="6">The sequence shown here is derived from an EMBL/GenBank/DDBJ whole genome shotgun (WGS) entry which is preliminary data.</text>
</comment>
<dbReference type="InterPro" id="IPR058163">
    <property type="entry name" value="LysR-type_TF_proteobact-type"/>
</dbReference>
<dbReference type="InterPro" id="IPR005119">
    <property type="entry name" value="LysR_subst-bd"/>
</dbReference>
<dbReference type="SUPFAM" id="SSF53850">
    <property type="entry name" value="Periplasmic binding protein-like II"/>
    <property type="match status" value="1"/>
</dbReference>
<protein>
    <submittedName>
        <fullName evidence="6">DNA-binding transcriptional LysR family regulator</fullName>
    </submittedName>
</protein>
<keyword evidence="3 6" id="KW-0238">DNA-binding</keyword>
<dbReference type="Gene3D" id="3.40.190.290">
    <property type="match status" value="1"/>
</dbReference>
<evidence type="ECO:0000256" key="1">
    <source>
        <dbReference type="ARBA" id="ARBA00009437"/>
    </source>
</evidence>
<reference evidence="6 7" key="1">
    <citation type="submission" date="2023-07" db="EMBL/GenBank/DDBJ databases">
        <title>Comparative genomics of wheat-associated soil bacteria to identify genetic determinants of phenazine resistance.</title>
        <authorList>
            <person name="Mouncey N."/>
        </authorList>
    </citation>
    <scope>NUCLEOTIDE SEQUENCE [LARGE SCALE GENOMIC DNA]</scope>
    <source>
        <strain evidence="6 7">W4I11</strain>
    </source>
</reference>
<dbReference type="SUPFAM" id="SSF46785">
    <property type="entry name" value="Winged helix' DNA-binding domain"/>
    <property type="match status" value="1"/>
</dbReference>
<comment type="similarity">
    <text evidence="1">Belongs to the LysR transcriptional regulatory family.</text>
</comment>
<evidence type="ECO:0000259" key="5">
    <source>
        <dbReference type="PROSITE" id="PS50931"/>
    </source>
</evidence>
<evidence type="ECO:0000313" key="6">
    <source>
        <dbReference type="EMBL" id="MDQ0995432.1"/>
    </source>
</evidence>
<dbReference type="PROSITE" id="PS50931">
    <property type="entry name" value="HTH_LYSR"/>
    <property type="match status" value="1"/>
</dbReference>
<dbReference type="Pfam" id="PF00126">
    <property type="entry name" value="HTH_1"/>
    <property type="match status" value="1"/>
</dbReference>
<gene>
    <name evidence="6" type="ORF">QFZ34_000609</name>
</gene>
<dbReference type="RefSeq" id="WP_307276686.1">
    <property type="nucleotide sequence ID" value="NZ_JAUSZT010000002.1"/>
</dbReference>
<proteinExistence type="inferred from homology"/>
<dbReference type="GO" id="GO:0003677">
    <property type="term" value="F:DNA binding"/>
    <property type="evidence" value="ECO:0007669"/>
    <property type="project" value="UniProtKB-KW"/>
</dbReference>
<dbReference type="PANTHER" id="PTHR30537">
    <property type="entry name" value="HTH-TYPE TRANSCRIPTIONAL REGULATOR"/>
    <property type="match status" value="1"/>
</dbReference>
<dbReference type="Gene3D" id="1.10.10.10">
    <property type="entry name" value="Winged helix-like DNA-binding domain superfamily/Winged helix DNA-binding domain"/>
    <property type="match status" value="1"/>
</dbReference>
<dbReference type="EMBL" id="JAUSZT010000002">
    <property type="protein sequence ID" value="MDQ0995432.1"/>
    <property type="molecule type" value="Genomic_DNA"/>
</dbReference>
<evidence type="ECO:0000256" key="2">
    <source>
        <dbReference type="ARBA" id="ARBA00023015"/>
    </source>
</evidence>
<feature type="domain" description="HTH lysR-type" evidence="5">
    <location>
        <begin position="1"/>
        <end position="58"/>
    </location>
</feature>
<dbReference type="Proteomes" id="UP001237780">
    <property type="component" value="Unassembled WGS sequence"/>
</dbReference>
<keyword evidence="4" id="KW-0804">Transcription</keyword>
<dbReference type="Pfam" id="PF03466">
    <property type="entry name" value="LysR_substrate"/>
    <property type="match status" value="1"/>
</dbReference>
<keyword evidence="7" id="KW-1185">Reference proteome</keyword>
<dbReference type="InterPro" id="IPR036388">
    <property type="entry name" value="WH-like_DNA-bd_sf"/>
</dbReference>
<accession>A0ABU0S3U9</accession>
<dbReference type="CDD" id="cd08422">
    <property type="entry name" value="PBP2_CrgA_like"/>
    <property type="match status" value="1"/>
</dbReference>
<name>A0ABU0S3U9_9HYPH</name>
<evidence type="ECO:0000256" key="3">
    <source>
        <dbReference type="ARBA" id="ARBA00023125"/>
    </source>
</evidence>
<evidence type="ECO:0000313" key="7">
    <source>
        <dbReference type="Proteomes" id="UP001237780"/>
    </source>
</evidence>
<organism evidence="6 7">
    <name type="scientific">Phyllobacterium ifriqiyense</name>
    <dbReference type="NCBI Taxonomy" id="314238"/>
    <lineage>
        <taxon>Bacteria</taxon>
        <taxon>Pseudomonadati</taxon>
        <taxon>Pseudomonadota</taxon>
        <taxon>Alphaproteobacteria</taxon>
        <taxon>Hyphomicrobiales</taxon>
        <taxon>Phyllobacteriaceae</taxon>
        <taxon>Phyllobacterium</taxon>
    </lineage>
</organism>
<sequence length="301" mass="32444">MQLEDLRIFIEVADAGGISSAALRLGISKSMVSRRITQLEAELGAQLLARTTRGIALTEAGVTFREHAARISTELDVAKETMLPAGELRGRLRIAVPLSFGPTHFAPVLSQMARRHPQLHISSSYTDRFVDLVGEGFDCAIRVGHLQDSNLVARRVGPLFGKLVASPAYVEAHGAPVTPDEIVNHQVVMREAETWQFMDGDKIVLVRPQGRFVADNGVSLVAAALEGIGVAYLPEPLVADHISSGALVPIMTGYPVPPAAIFVVRPPGRYPTRKVRILTEMLIECFGNLAEGEESIGKGDA</sequence>